<organism evidence="1">
    <name type="scientific">Tetraodon nigroviridis</name>
    <name type="common">Spotted green pufferfish</name>
    <name type="synonym">Chelonodon nigroviridis</name>
    <dbReference type="NCBI Taxonomy" id="99883"/>
    <lineage>
        <taxon>Eukaryota</taxon>
        <taxon>Metazoa</taxon>
        <taxon>Chordata</taxon>
        <taxon>Craniata</taxon>
        <taxon>Vertebrata</taxon>
        <taxon>Euteleostomi</taxon>
        <taxon>Actinopterygii</taxon>
        <taxon>Neopterygii</taxon>
        <taxon>Teleostei</taxon>
        <taxon>Neoteleostei</taxon>
        <taxon>Acanthomorphata</taxon>
        <taxon>Eupercaria</taxon>
        <taxon>Tetraodontiformes</taxon>
        <taxon>Tetradontoidea</taxon>
        <taxon>Tetraodontidae</taxon>
        <taxon>Tetraodon</taxon>
    </lineage>
</organism>
<dbReference type="EMBL" id="CAAE01014730">
    <property type="protein sequence ID" value="CAG04107.1"/>
    <property type="molecule type" value="Genomic_DNA"/>
</dbReference>
<sequence length="48" mass="5532">MRCKCSPDQTSASVLLANWVSFPLGSFFAEIPTNLLNRKYEQIQRRKS</sequence>
<dbReference type="AlphaFoldDB" id="Q4S5H5"/>
<accession>Q4S5H5</accession>
<dbReference type="KEGG" id="tng:GSTEN00023736G001"/>
<proteinExistence type="predicted"/>
<gene>
    <name evidence="1" type="ORF">GSTENG00023736001</name>
</gene>
<protein>
    <submittedName>
        <fullName evidence="1">(spotted green pufferfish) hypothetical protein</fullName>
    </submittedName>
</protein>
<reference evidence="1" key="2">
    <citation type="submission" date="2004-02" db="EMBL/GenBank/DDBJ databases">
        <authorList>
            <consortium name="Genoscope"/>
            <consortium name="Whitehead Institute Centre for Genome Research"/>
        </authorList>
    </citation>
    <scope>NUCLEOTIDE SEQUENCE</scope>
</reference>
<comment type="caution">
    <text evidence="1">The sequence shown here is derived from an EMBL/GenBank/DDBJ whole genome shotgun (WGS) entry which is preliminary data.</text>
</comment>
<name>Q4S5H5_TETNG</name>
<reference evidence="1" key="1">
    <citation type="journal article" date="2004" name="Nature">
        <title>Genome duplication in the teleost fish Tetraodon nigroviridis reveals the early vertebrate proto-karyotype.</title>
        <authorList>
            <person name="Jaillon O."/>
            <person name="Aury J.-M."/>
            <person name="Brunet F."/>
            <person name="Petit J.-L."/>
            <person name="Stange-Thomann N."/>
            <person name="Mauceli E."/>
            <person name="Bouneau L."/>
            <person name="Fischer C."/>
            <person name="Ozouf-Costaz C."/>
            <person name="Bernot A."/>
            <person name="Nicaud S."/>
            <person name="Jaffe D."/>
            <person name="Fisher S."/>
            <person name="Lutfalla G."/>
            <person name="Dossat C."/>
            <person name="Segurens B."/>
            <person name="Dasilva C."/>
            <person name="Salanoubat M."/>
            <person name="Levy M."/>
            <person name="Boudet N."/>
            <person name="Castellano S."/>
            <person name="Anthouard V."/>
            <person name="Jubin C."/>
            <person name="Castelli V."/>
            <person name="Katinka M."/>
            <person name="Vacherie B."/>
            <person name="Biemont C."/>
            <person name="Skalli Z."/>
            <person name="Cattolico L."/>
            <person name="Poulain J."/>
            <person name="De Berardinis V."/>
            <person name="Cruaud C."/>
            <person name="Duprat S."/>
            <person name="Brottier P."/>
            <person name="Coutanceau J.-P."/>
            <person name="Gouzy J."/>
            <person name="Parra G."/>
            <person name="Lardier G."/>
            <person name="Chapple C."/>
            <person name="McKernan K.J."/>
            <person name="McEwan P."/>
            <person name="Bosak S."/>
            <person name="Kellis M."/>
            <person name="Volff J.-N."/>
            <person name="Guigo R."/>
            <person name="Zody M.C."/>
            <person name="Mesirov J."/>
            <person name="Lindblad-Toh K."/>
            <person name="Birren B."/>
            <person name="Nusbaum C."/>
            <person name="Kahn D."/>
            <person name="Robinson-Rechavi M."/>
            <person name="Laudet V."/>
            <person name="Schachter V."/>
            <person name="Quetier F."/>
            <person name="Saurin W."/>
            <person name="Scarpelli C."/>
            <person name="Wincker P."/>
            <person name="Lander E.S."/>
            <person name="Weissenbach J."/>
            <person name="Roest Crollius H."/>
        </authorList>
    </citation>
    <scope>NUCLEOTIDE SEQUENCE [LARGE SCALE GENOMIC DNA]</scope>
</reference>
<evidence type="ECO:0000313" key="1">
    <source>
        <dbReference type="EMBL" id="CAG04107.1"/>
    </source>
</evidence>